<reference evidence="3 4" key="1">
    <citation type="submission" date="2021-06" db="EMBL/GenBank/DDBJ databases">
        <title>Caerostris darwini draft genome.</title>
        <authorList>
            <person name="Kono N."/>
            <person name="Arakawa K."/>
        </authorList>
    </citation>
    <scope>NUCLEOTIDE SEQUENCE [LARGE SCALE GENOMIC DNA]</scope>
</reference>
<keyword evidence="2" id="KW-1133">Transmembrane helix</keyword>
<sequence length="114" mass="12966">MKDGDQHLKEEPWTGLHVRPILPAATTFCGAHCHRWLPNYKSDSRTAHLQILICCNLIAFLYPAVLFLEKNEVFARFPPPEPLGRNPKRGSEKDLLKSSTTSTLKSVNLEVQER</sequence>
<evidence type="ECO:0000313" key="3">
    <source>
        <dbReference type="EMBL" id="GIY31330.1"/>
    </source>
</evidence>
<feature type="region of interest" description="Disordered" evidence="1">
    <location>
        <begin position="78"/>
        <end position="114"/>
    </location>
</feature>
<dbReference type="Proteomes" id="UP001054837">
    <property type="component" value="Unassembled WGS sequence"/>
</dbReference>
<feature type="transmembrane region" description="Helical" evidence="2">
    <location>
        <begin position="47"/>
        <end position="68"/>
    </location>
</feature>
<keyword evidence="4" id="KW-1185">Reference proteome</keyword>
<gene>
    <name evidence="3" type="ORF">CDAR_604161</name>
</gene>
<evidence type="ECO:0000256" key="2">
    <source>
        <dbReference type="SAM" id="Phobius"/>
    </source>
</evidence>
<protein>
    <submittedName>
        <fullName evidence="3">Uncharacterized protein</fullName>
    </submittedName>
</protein>
<accession>A0AAV4SCE1</accession>
<evidence type="ECO:0000256" key="1">
    <source>
        <dbReference type="SAM" id="MobiDB-lite"/>
    </source>
</evidence>
<comment type="caution">
    <text evidence="3">The sequence shown here is derived from an EMBL/GenBank/DDBJ whole genome shotgun (WGS) entry which is preliminary data.</text>
</comment>
<dbReference type="EMBL" id="BPLQ01007637">
    <property type="protein sequence ID" value="GIY31330.1"/>
    <property type="molecule type" value="Genomic_DNA"/>
</dbReference>
<proteinExistence type="predicted"/>
<keyword evidence="2" id="KW-0812">Transmembrane</keyword>
<dbReference type="AlphaFoldDB" id="A0AAV4SCE1"/>
<keyword evidence="2" id="KW-0472">Membrane</keyword>
<evidence type="ECO:0000313" key="4">
    <source>
        <dbReference type="Proteomes" id="UP001054837"/>
    </source>
</evidence>
<name>A0AAV4SCE1_9ARAC</name>
<feature type="compositionally biased region" description="Low complexity" evidence="1">
    <location>
        <begin position="97"/>
        <end position="106"/>
    </location>
</feature>
<organism evidence="3 4">
    <name type="scientific">Caerostris darwini</name>
    <dbReference type="NCBI Taxonomy" id="1538125"/>
    <lineage>
        <taxon>Eukaryota</taxon>
        <taxon>Metazoa</taxon>
        <taxon>Ecdysozoa</taxon>
        <taxon>Arthropoda</taxon>
        <taxon>Chelicerata</taxon>
        <taxon>Arachnida</taxon>
        <taxon>Araneae</taxon>
        <taxon>Araneomorphae</taxon>
        <taxon>Entelegynae</taxon>
        <taxon>Araneoidea</taxon>
        <taxon>Araneidae</taxon>
        <taxon>Caerostris</taxon>
    </lineage>
</organism>